<comment type="caution">
    <text evidence="1">The sequence shown here is derived from an EMBL/GenBank/DDBJ whole genome shotgun (WGS) entry which is preliminary data.</text>
</comment>
<accession>A0A242NEX7</accession>
<evidence type="ECO:0000313" key="1">
    <source>
        <dbReference type="EMBL" id="OTP98283.1"/>
    </source>
</evidence>
<proteinExistence type="predicted"/>
<evidence type="ECO:0000313" key="3">
    <source>
        <dbReference type="Proteomes" id="UP000194800"/>
    </source>
</evidence>
<name>A0A242NEX7_9GAMM</name>
<keyword evidence="3" id="KW-1185">Reference proteome</keyword>
<dbReference type="OrthoDB" id="9890173at2"/>
<dbReference type="Proteomes" id="UP000194800">
    <property type="component" value="Unassembled WGS sequence"/>
</dbReference>
<organism evidence="1 4">
    <name type="scientific">Gilliamella apicola</name>
    <dbReference type="NCBI Taxonomy" id="1196095"/>
    <lineage>
        <taxon>Bacteria</taxon>
        <taxon>Pseudomonadati</taxon>
        <taxon>Pseudomonadota</taxon>
        <taxon>Gammaproteobacteria</taxon>
        <taxon>Orbales</taxon>
        <taxon>Orbaceae</taxon>
        <taxon>Gilliamella</taxon>
    </lineage>
</organism>
<evidence type="ECO:0000313" key="2">
    <source>
        <dbReference type="EMBL" id="OTQ08214.1"/>
    </source>
</evidence>
<dbReference type="AlphaFoldDB" id="A0A242NEX7"/>
<sequence length="93" mass="10704">MICRSVTWSEITTFSRALNKDIELVFDAIGRSKNHTIEIVATDNDICLANKYNITYSLSIDEMIKQFTLLIKSVIFLLELKGTTSRAENWHHL</sequence>
<dbReference type="EMBL" id="NART01000100">
    <property type="protein sequence ID" value="OTQ08214.1"/>
    <property type="molecule type" value="Genomic_DNA"/>
</dbReference>
<dbReference type="EMBL" id="NARP01000034">
    <property type="protein sequence ID" value="OTP98283.1"/>
    <property type="molecule type" value="Genomic_DNA"/>
</dbReference>
<reference evidence="3 4" key="1">
    <citation type="submission" date="2017-03" db="EMBL/GenBank/DDBJ databases">
        <title>Comparative genomics of honeybee gut symbionts reveal geographically distinct and subgroup specific antibiotic resistance.</title>
        <authorList>
            <person name="Ludvigsen J."/>
            <person name="Porcellato D."/>
            <person name="Labee-Lund T.M."/>
            <person name="Amdam G.V."/>
            <person name="Rudi K."/>
        </authorList>
    </citation>
    <scope>NUCLEOTIDE SEQUENCE [LARGE SCALE GENOMIC DNA]</scope>
    <source>
        <strain evidence="1 4">A-7-12</strain>
        <strain evidence="2 3">A-9-12</strain>
    </source>
</reference>
<protein>
    <submittedName>
        <fullName evidence="1">Uncharacterized protein</fullName>
    </submittedName>
</protein>
<dbReference type="Proteomes" id="UP000194977">
    <property type="component" value="Unassembled WGS sequence"/>
</dbReference>
<dbReference type="RefSeq" id="WP_086301540.1">
    <property type="nucleotide sequence ID" value="NZ_CAMLEZ010000011.1"/>
</dbReference>
<evidence type="ECO:0000313" key="4">
    <source>
        <dbReference type="Proteomes" id="UP000194977"/>
    </source>
</evidence>
<gene>
    <name evidence="2" type="ORF">B6C91_13045</name>
    <name evidence="1" type="ORF">B6D08_11595</name>
</gene>